<dbReference type="Proteomes" id="UP001239522">
    <property type="component" value="Plasmid unnamed1"/>
</dbReference>
<dbReference type="EMBL" id="CP120998">
    <property type="protein sequence ID" value="WLQ38534.1"/>
    <property type="molecule type" value="Genomic_DNA"/>
</dbReference>
<dbReference type="InterPro" id="IPR054058">
    <property type="entry name" value="HTH_67"/>
</dbReference>
<name>A0ABY9HWT4_9ACTN</name>
<organism evidence="1 2">
    <name type="scientific">Streptomyces castrisilvae</name>
    <dbReference type="NCBI Taxonomy" id="3033811"/>
    <lineage>
        <taxon>Bacteria</taxon>
        <taxon>Bacillati</taxon>
        <taxon>Actinomycetota</taxon>
        <taxon>Actinomycetes</taxon>
        <taxon>Kitasatosporales</taxon>
        <taxon>Streptomycetaceae</taxon>
        <taxon>Streptomyces</taxon>
    </lineage>
</organism>
<sequence>MATEVGPFGIDDHSSVYLAGRASALGIVDPAVVTAVFNSFAPRLVAERIPALWDLISPGQALRARENAVAAALERLLGTETVRSAELSEAAKLATAAAEAGALPGRPLYAANSALDLPERPHTALWHAATMLREHRGDGHVAVLGHFELTGVDSLVIDCASSHGMAKEIVMPMRGWTEAEWSAGRERLADRGLVDAEGRITPRGTALRDEVEAETTRLDRRPYDALGAAGVERLARYVHRLVGTAADAGVFPPPLRGFFAPAADVWNAL</sequence>
<dbReference type="Pfam" id="PF21863">
    <property type="entry name" value="HTH_67"/>
    <property type="match status" value="1"/>
</dbReference>
<geneLocation type="plasmid" evidence="1 2">
    <name>unnamed1</name>
</geneLocation>
<evidence type="ECO:0000313" key="2">
    <source>
        <dbReference type="Proteomes" id="UP001239522"/>
    </source>
</evidence>
<keyword evidence="1" id="KW-0614">Plasmid</keyword>
<gene>
    <name evidence="1" type="ORF">P8A18_34015</name>
</gene>
<keyword evidence="2" id="KW-1185">Reference proteome</keyword>
<proteinExistence type="predicted"/>
<protein>
    <recommendedName>
        <fullName evidence="3">SalK</fullName>
    </recommendedName>
</protein>
<evidence type="ECO:0008006" key="3">
    <source>
        <dbReference type="Google" id="ProtNLM"/>
    </source>
</evidence>
<dbReference type="NCBIfam" id="NF047719">
    <property type="entry name" value="SCO6745_fam_HTH"/>
    <property type="match status" value="1"/>
</dbReference>
<reference evidence="1 2" key="1">
    <citation type="submission" date="2023-03" db="EMBL/GenBank/DDBJ databases">
        <title>Isolation and description of six Streptomyces strains from soil environments, able to metabolize different microbial glucans.</title>
        <authorList>
            <person name="Widen T."/>
            <person name="Larsbrink J."/>
        </authorList>
    </citation>
    <scope>NUCLEOTIDE SEQUENCE [LARGE SCALE GENOMIC DNA]</scope>
    <source>
        <strain evidence="1 2">Mut1</strain>
        <plasmid evidence="1 2">unnamed1</plasmid>
    </source>
</reference>
<evidence type="ECO:0000313" key="1">
    <source>
        <dbReference type="EMBL" id="WLQ38534.1"/>
    </source>
</evidence>
<accession>A0ABY9HWT4</accession>